<dbReference type="Gene3D" id="3.40.50.620">
    <property type="entry name" value="HUPs"/>
    <property type="match status" value="2"/>
</dbReference>
<dbReference type="InterPro" id="IPR006016">
    <property type="entry name" value="UspA"/>
</dbReference>
<feature type="domain" description="UspA" evidence="2">
    <location>
        <begin position="201"/>
        <end position="271"/>
    </location>
</feature>
<dbReference type="Proteomes" id="UP001499987">
    <property type="component" value="Unassembled WGS sequence"/>
</dbReference>
<dbReference type="InterPro" id="IPR014729">
    <property type="entry name" value="Rossmann-like_a/b/a_fold"/>
</dbReference>
<organism evidence="3 4">
    <name type="scientific">Kitasatospora arboriphila</name>
    <dbReference type="NCBI Taxonomy" id="258052"/>
    <lineage>
        <taxon>Bacteria</taxon>
        <taxon>Bacillati</taxon>
        <taxon>Actinomycetota</taxon>
        <taxon>Actinomycetes</taxon>
        <taxon>Kitasatosporales</taxon>
        <taxon>Streptomycetaceae</taxon>
        <taxon>Kitasatospora</taxon>
    </lineage>
</organism>
<name>A0ABN1TBA9_9ACTN</name>
<keyword evidence="4" id="KW-1185">Reference proteome</keyword>
<dbReference type="InterPro" id="IPR006015">
    <property type="entry name" value="Universal_stress_UspA"/>
</dbReference>
<evidence type="ECO:0000259" key="2">
    <source>
        <dbReference type="Pfam" id="PF00582"/>
    </source>
</evidence>
<dbReference type="Pfam" id="PF00582">
    <property type="entry name" value="Usp"/>
    <property type="match status" value="2"/>
</dbReference>
<dbReference type="PANTHER" id="PTHR46268">
    <property type="entry name" value="STRESS RESPONSE PROTEIN NHAX"/>
    <property type="match status" value="1"/>
</dbReference>
<reference evidence="3 4" key="1">
    <citation type="journal article" date="2019" name="Int. J. Syst. Evol. Microbiol.">
        <title>The Global Catalogue of Microorganisms (GCM) 10K type strain sequencing project: providing services to taxonomists for standard genome sequencing and annotation.</title>
        <authorList>
            <consortium name="The Broad Institute Genomics Platform"/>
            <consortium name="The Broad Institute Genome Sequencing Center for Infectious Disease"/>
            <person name="Wu L."/>
            <person name="Ma J."/>
        </authorList>
    </citation>
    <scope>NUCLEOTIDE SEQUENCE [LARGE SCALE GENOMIC DNA]</scope>
    <source>
        <strain evidence="3 4">JCM 13002</strain>
    </source>
</reference>
<gene>
    <name evidence="3" type="ORF">GCM10009663_10200</name>
</gene>
<sequence>MHEEIAVGLDGSPGSRSAAHWAAREAQVREVPLRLFHVWVLPPMTARQTAREGEQALAGERLLQHMESELREQYPDVLVLTRLVPGESPAELLPAAHEAALLVVGSRGLGAVRGLLLGSVALQAVSRSDVPVVLVRAPASAPAPREAAALTGAVVAGVSLRPGHETVLEFAFAAAERHCAPLLALHAGAGRPPDRDALTAALLPWREKHAGVRVVERCVPDGPARALATGTERARLVVVGRGGHRSGPTPRIGPVAHAAVHRAPCPVAVVPGI</sequence>
<dbReference type="RefSeq" id="WP_344622266.1">
    <property type="nucleotide sequence ID" value="NZ_BAAALD010000006.1"/>
</dbReference>
<comment type="similarity">
    <text evidence="1">Belongs to the universal stress protein A family.</text>
</comment>
<protein>
    <submittedName>
        <fullName evidence="3">Universal stress protein</fullName>
    </submittedName>
</protein>
<comment type="caution">
    <text evidence="3">The sequence shown here is derived from an EMBL/GenBank/DDBJ whole genome shotgun (WGS) entry which is preliminary data.</text>
</comment>
<dbReference type="PANTHER" id="PTHR46268:SF6">
    <property type="entry name" value="UNIVERSAL STRESS PROTEIN UP12"/>
    <property type="match status" value="1"/>
</dbReference>
<accession>A0ABN1TBA9</accession>
<evidence type="ECO:0000313" key="4">
    <source>
        <dbReference type="Proteomes" id="UP001499987"/>
    </source>
</evidence>
<feature type="domain" description="UspA" evidence="2">
    <location>
        <begin position="1"/>
        <end position="136"/>
    </location>
</feature>
<evidence type="ECO:0000256" key="1">
    <source>
        <dbReference type="ARBA" id="ARBA00008791"/>
    </source>
</evidence>
<dbReference type="EMBL" id="BAAALD010000006">
    <property type="protein sequence ID" value="GAA1072527.1"/>
    <property type="molecule type" value="Genomic_DNA"/>
</dbReference>
<evidence type="ECO:0000313" key="3">
    <source>
        <dbReference type="EMBL" id="GAA1072527.1"/>
    </source>
</evidence>
<dbReference type="SUPFAM" id="SSF52402">
    <property type="entry name" value="Adenine nucleotide alpha hydrolases-like"/>
    <property type="match status" value="2"/>
</dbReference>
<proteinExistence type="inferred from homology"/>
<dbReference type="PRINTS" id="PR01438">
    <property type="entry name" value="UNVRSLSTRESS"/>
</dbReference>